<evidence type="ECO:0000256" key="4">
    <source>
        <dbReference type="ARBA" id="ARBA00022452"/>
    </source>
</evidence>
<reference evidence="11 12" key="1">
    <citation type="journal article" date="2014" name="PLoS ONE">
        <title>Grimontia indica AK16(T), sp. nov., Isolated from a Seawater Sample Reports the Presence of Pathogenic Genes Similar to Vibrio Genus.</title>
        <authorList>
            <person name="Singh A."/>
            <person name="Vaidya B."/>
            <person name="Khatri I."/>
            <person name="Srinivas T.N."/>
            <person name="Subramanian S."/>
            <person name="Korpole S."/>
            <person name="Pinnaka A.K."/>
        </authorList>
    </citation>
    <scope>NUCLEOTIDE SEQUENCE [LARGE SCALE GENOMIC DNA]</scope>
    <source>
        <strain evidence="11 12">AK16</strain>
    </source>
</reference>
<evidence type="ECO:0000256" key="3">
    <source>
        <dbReference type="ARBA" id="ARBA00022448"/>
    </source>
</evidence>
<dbReference type="InterPro" id="IPR050286">
    <property type="entry name" value="G_neg_Bact_CarbUptk_Porin"/>
</dbReference>
<gene>
    <name evidence="11" type="ORF">D515_03370</name>
</gene>
<keyword evidence="12" id="KW-1185">Reference proteome</keyword>
<dbReference type="GO" id="GO:0046930">
    <property type="term" value="C:pore complex"/>
    <property type="evidence" value="ECO:0007669"/>
    <property type="project" value="UniProtKB-KW"/>
</dbReference>
<dbReference type="eggNOG" id="COG4580">
    <property type="taxonomic scope" value="Bacteria"/>
</dbReference>
<dbReference type="AlphaFoldDB" id="R1IRG0"/>
<dbReference type="RefSeq" id="WP_002541188.1">
    <property type="nucleotide sequence ID" value="NZ_ANFM02000039.1"/>
</dbReference>
<dbReference type="Proteomes" id="UP000011223">
    <property type="component" value="Unassembled WGS sequence"/>
</dbReference>
<keyword evidence="6" id="KW-0406">Ion transport</keyword>
<evidence type="ECO:0000256" key="10">
    <source>
        <dbReference type="SAM" id="SignalP"/>
    </source>
</evidence>
<dbReference type="GO" id="GO:0015288">
    <property type="term" value="F:porin activity"/>
    <property type="evidence" value="ECO:0007669"/>
    <property type="project" value="UniProtKB-KW"/>
</dbReference>
<keyword evidence="5" id="KW-0812">Transmembrane</keyword>
<evidence type="ECO:0000313" key="12">
    <source>
        <dbReference type="Proteomes" id="UP000011223"/>
    </source>
</evidence>
<organism evidence="11 12">
    <name type="scientific">Grimontia indica</name>
    <dbReference type="NCBI Taxonomy" id="1056512"/>
    <lineage>
        <taxon>Bacteria</taxon>
        <taxon>Pseudomonadati</taxon>
        <taxon>Pseudomonadota</taxon>
        <taxon>Gammaproteobacteria</taxon>
        <taxon>Vibrionales</taxon>
        <taxon>Vibrionaceae</taxon>
        <taxon>Grimontia</taxon>
    </lineage>
</organism>
<evidence type="ECO:0000256" key="9">
    <source>
        <dbReference type="ARBA" id="ARBA00023237"/>
    </source>
</evidence>
<evidence type="ECO:0000256" key="2">
    <source>
        <dbReference type="ARBA" id="ARBA00007055"/>
    </source>
</evidence>
<evidence type="ECO:0000256" key="5">
    <source>
        <dbReference type="ARBA" id="ARBA00022692"/>
    </source>
</evidence>
<keyword evidence="7" id="KW-0626">Porin</keyword>
<keyword evidence="8" id="KW-0472">Membrane</keyword>
<dbReference type="GO" id="GO:0015144">
    <property type="term" value="F:carbohydrate transmembrane transporter activity"/>
    <property type="evidence" value="ECO:0007669"/>
    <property type="project" value="TreeGrafter"/>
</dbReference>
<proteinExistence type="inferred from homology"/>
<dbReference type="PANTHER" id="PTHR38762">
    <property type="entry name" value="CRYPTIC OUTER MEMBRANE PORIN BGLH-RELATED"/>
    <property type="match status" value="1"/>
</dbReference>
<evidence type="ECO:0000256" key="7">
    <source>
        <dbReference type="ARBA" id="ARBA00023114"/>
    </source>
</evidence>
<dbReference type="InterPro" id="IPR003192">
    <property type="entry name" value="Porin_LamB"/>
</dbReference>
<keyword evidence="3" id="KW-0813">Transport</keyword>
<keyword evidence="10" id="KW-0732">Signal</keyword>
<dbReference type="PANTHER" id="PTHR38762:SF1">
    <property type="entry name" value="CRYPTIC OUTER MEMBRANE PORIN BGLH-RELATED"/>
    <property type="match status" value="1"/>
</dbReference>
<sequence>MKKSILSTLVLGALGGLSLLPSAASAVETEFEFHGYFRAGFFASAENDFKKAPIAGQKELLGRLGIESDNDGSLDFLTRFIFDEERVLNIHIGIGDTEFDDLIGFVEMQGIMPRGANLWAGKRKLGSENYIFMTDFSYTDLDGLGAGISKLEVGNGFLDFAYISSSRSSAYNNSDYDDFVNNALTNSNQISVGADKQPEYEYQNKPFVDYYNSLSQSDQERLISNQNNTMHTLHAAYNLGRMTVHGNYKFMPNNWDLLGNEWADTGYDVTAIYHMPHFFGAKGNAFSYAILQAGEGLGSGNLLGGTITDYSATRPGSAAQGFKANRWKPEDTRGWGPTAGDPYYLISHRAEDATSARLLLWGGYTLHNGIAFLPSFQAQYNDEGTHPAGVDSDQGYNYWYSGMVRNVFPVNENFFVQSDVGYYKYNWNGTTWDQSKFTVAPTFIMSDGESSAEIRFSVSYLPDSWTNEGATPPGETSPSGASDVIFGIQADAYW</sequence>
<dbReference type="Gene3D" id="2.40.170.10">
    <property type="entry name" value="Porin, LamB type"/>
    <property type="match status" value="1"/>
</dbReference>
<evidence type="ECO:0000256" key="8">
    <source>
        <dbReference type="ARBA" id="ARBA00023136"/>
    </source>
</evidence>
<evidence type="ECO:0000313" key="11">
    <source>
        <dbReference type="EMBL" id="EOD77895.1"/>
    </source>
</evidence>
<comment type="caution">
    <text evidence="11">The sequence shown here is derived from an EMBL/GenBank/DDBJ whole genome shotgun (WGS) entry which is preliminary data.</text>
</comment>
<dbReference type="GO" id="GO:0009279">
    <property type="term" value="C:cell outer membrane"/>
    <property type="evidence" value="ECO:0007669"/>
    <property type="project" value="UniProtKB-SubCell"/>
</dbReference>
<evidence type="ECO:0000256" key="6">
    <source>
        <dbReference type="ARBA" id="ARBA00023065"/>
    </source>
</evidence>
<comment type="subcellular location">
    <subcellularLocation>
        <location evidence="1">Cell outer membrane</location>
        <topology evidence="1">Multi-pass membrane protein</topology>
    </subcellularLocation>
</comment>
<feature type="signal peptide" evidence="10">
    <location>
        <begin position="1"/>
        <end position="26"/>
    </location>
</feature>
<dbReference type="Pfam" id="PF02264">
    <property type="entry name" value="LamB"/>
    <property type="match status" value="1"/>
</dbReference>
<dbReference type="EMBL" id="ANFM02000039">
    <property type="protein sequence ID" value="EOD77895.1"/>
    <property type="molecule type" value="Genomic_DNA"/>
</dbReference>
<dbReference type="SUPFAM" id="SSF56935">
    <property type="entry name" value="Porins"/>
    <property type="match status" value="1"/>
</dbReference>
<keyword evidence="9" id="KW-0998">Cell outer membrane</keyword>
<comment type="similarity">
    <text evidence="2">Belongs to the porin LamB (TC 1.B.3) family.</text>
</comment>
<protein>
    <submittedName>
        <fullName evidence="11">Maltoporin</fullName>
    </submittedName>
</protein>
<evidence type="ECO:0000256" key="1">
    <source>
        <dbReference type="ARBA" id="ARBA00004571"/>
    </source>
</evidence>
<feature type="chain" id="PRO_5004361855" evidence="10">
    <location>
        <begin position="27"/>
        <end position="494"/>
    </location>
</feature>
<accession>R1IRG0</accession>
<dbReference type="GO" id="GO:0006811">
    <property type="term" value="P:monoatomic ion transport"/>
    <property type="evidence" value="ECO:0007669"/>
    <property type="project" value="UniProtKB-KW"/>
</dbReference>
<keyword evidence="4" id="KW-1134">Transmembrane beta strand</keyword>
<dbReference type="GO" id="GO:0015774">
    <property type="term" value="P:polysaccharide transport"/>
    <property type="evidence" value="ECO:0007669"/>
    <property type="project" value="TreeGrafter"/>
</dbReference>
<name>R1IRG0_9GAMM</name>
<dbReference type="InterPro" id="IPR036998">
    <property type="entry name" value="Porin_LamB_sf"/>
</dbReference>